<dbReference type="AlphaFoldDB" id="A0A3R6YLS9"/>
<dbReference type="OrthoDB" id="2319496at2"/>
<keyword evidence="1" id="KW-0472">Membrane</keyword>
<protein>
    <recommendedName>
        <fullName evidence="4">Competence protein ComGF</fullName>
    </recommendedName>
</protein>
<proteinExistence type="predicted"/>
<evidence type="ECO:0000256" key="1">
    <source>
        <dbReference type="SAM" id="Phobius"/>
    </source>
</evidence>
<accession>A0A3R6YLS9</accession>
<sequence>MIANKKHSAFLLSEALVSLFVLILTFSIMVFLINSYHNNNKHLFQNESSWAISMLRLEQLTADASLIKADNKTIEFESGANYKFPHKIYHLQVYHNMLRVTGKTEGHMPLLLNQQNINFITKGHTVQINAIDQFQRKWEYYLDFQ</sequence>
<feature type="transmembrane region" description="Helical" evidence="1">
    <location>
        <begin position="12"/>
        <end position="33"/>
    </location>
</feature>
<evidence type="ECO:0000313" key="3">
    <source>
        <dbReference type="Proteomes" id="UP000284109"/>
    </source>
</evidence>
<evidence type="ECO:0000313" key="2">
    <source>
        <dbReference type="EMBL" id="RHW50063.1"/>
    </source>
</evidence>
<keyword evidence="1" id="KW-0812">Transmembrane</keyword>
<keyword evidence="1" id="KW-1133">Transmembrane helix</keyword>
<dbReference type="EMBL" id="QOCR01000004">
    <property type="protein sequence ID" value="RHW50063.1"/>
    <property type="molecule type" value="Genomic_DNA"/>
</dbReference>
<keyword evidence="3" id="KW-1185">Reference proteome</keyword>
<name>A0A3R6YLS9_9LACO</name>
<comment type="caution">
    <text evidence="2">The sequence shown here is derived from an EMBL/GenBank/DDBJ whole genome shotgun (WGS) entry which is preliminary data.</text>
</comment>
<organism evidence="2 3">
    <name type="scientific">Bombilactobacillus bombi</name>
    <dbReference type="NCBI Taxonomy" id="1303590"/>
    <lineage>
        <taxon>Bacteria</taxon>
        <taxon>Bacillati</taxon>
        <taxon>Bacillota</taxon>
        <taxon>Bacilli</taxon>
        <taxon>Lactobacillales</taxon>
        <taxon>Lactobacillaceae</taxon>
        <taxon>Bombilactobacillus</taxon>
    </lineage>
</organism>
<gene>
    <name evidence="2" type="ORF">DS831_07850</name>
</gene>
<evidence type="ECO:0008006" key="4">
    <source>
        <dbReference type="Google" id="ProtNLM"/>
    </source>
</evidence>
<dbReference type="Proteomes" id="UP000284109">
    <property type="component" value="Unassembled WGS sequence"/>
</dbReference>
<reference evidence="2 3" key="1">
    <citation type="submission" date="2018-07" db="EMBL/GenBank/DDBJ databases">
        <title>Genome sequences of six Lactobacillus spp. isolated from bumble bee guts.</title>
        <authorList>
            <person name="Motta E.V.S."/>
            <person name="Moran N.A."/>
        </authorList>
    </citation>
    <scope>NUCLEOTIDE SEQUENCE [LARGE SCALE GENOMIC DNA]</scope>
    <source>
        <strain evidence="2 3">BI-1.1</strain>
    </source>
</reference>